<evidence type="ECO:0000313" key="2">
    <source>
        <dbReference type="Proteomes" id="UP000179243"/>
    </source>
</evidence>
<evidence type="ECO:0008006" key="3">
    <source>
        <dbReference type="Google" id="ProtNLM"/>
    </source>
</evidence>
<proteinExistence type="predicted"/>
<gene>
    <name evidence="1" type="ORF">A2519_20255</name>
</gene>
<dbReference type="AlphaFoldDB" id="A0A1F7F3F3"/>
<sequence length="206" mass="23873">MKLVVLLFLVSILYAQEAKFKNYFALSSRGIEYGRHYSDKLTIAVAVNPDLTIFSDSSYDKYTTSEYNRQNDRTITSFSLAIPIRYSLVNSKYLSLHGLIEPSAGYDRSSTKERTYNYLDFTNIEVYRCSKYYFADLKVGLEPCFKPIDRVEFFWSIVMGMAYSFDDSDNPSSYDTSKHTRTSNYLRFIGPHNISIVDAIGIKFYF</sequence>
<dbReference type="Proteomes" id="UP000179243">
    <property type="component" value="Unassembled WGS sequence"/>
</dbReference>
<comment type="caution">
    <text evidence="1">The sequence shown here is derived from an EMBL/GenBank/DDBJ whole genome shotgun (WGS) entry which is preliminary data.</text>
</comment>
<name>A0A1F7F3F3_UNCRA</name>
<accession>A0A1F7F3F3</accession>
<organism evidence="1 2">
    <name type="scientific">Candidatus Raymondbacteria bacterium RIFOXYD12_FULL_49_13</name>
    <dbReference type="NCBI Taxonomy" id="1817890"/>
    <lineage>
        <taxon>Bacteria</taxon>
        <taxon>Raymondiibacteriota</taxon>
    </lineage>
</organism>
<protein>
    <recommendedName>
        <fullName evidence="3">Outer membrane protein beta-barrel domain-containing protein</fullName>
    </recommendedName>
</protein>
<reference evidence="1 2" key="1">
    <citation type="journal article" date="2016" name="Nat. Commun.">
        <title>Thousands of microbial genomes shed light on interconnected biogeochemical processes in an aquifer system.</title>
        <authorList>
            <person name="Anantharaman K."/>
            <person name="Brown C.T."/>
            <person name="Hug L.A."/>
            <person name="Sharon I."/>
            <person name="Castelle C.J."/>
            <person name="Probst A.J."/>
            <person name="Thomas B.C."/>
            <person name="Singh A."/>
            <person name="Wilkins M.J."/>
            <person name="Karaoz U."/>
            <person name="Brodie E.L."/>
            <person name="Williams K.H."/>
            <person name="Hubbard S.S."/>
            <person name="Banfield J.F."/>
        </authorList>
    </citation>
    <scope>NUCLEOTIDE SEQUENCE [LARGE SCALE GENOMIC DNA]</scope>
</reference>
<evidence type="ECO:0000313" key="1">
    <source>
        <dbReference type="EMBL" id="OGK01092.1"/>
    </source>
</evidence>
<dbReference type="EMBL" id="MFYX01000133">
    <property type="protein sequence ID" value="OGK01092.1"/>
    <property type="molecule type" value="Genomic_DNA"/>
</dbReference>